<comment type="caution">
    <text evidence="5">The sequence shown here is derived from an EMBL/GenBank/DDBJ whole genome shotgun (WGS) entry which is preliminary data.</text>
</comment>
<keyword evidence="6" id="KW-1185">Reference proteome</keyword>
<accession>A0ABP4BS88</accession>
<comment type="similarity">
    <text evidence="1 3">Belongs to the type-B carboxylesterase/lipase family.</text>
</comment>
<keyword evidence="2 3" id="KW-0378">Hydrolase</keyword>
<evidence type="ECO:0000256" key="2">
    <source>
        <dbReference type="ARBA" id="ARBA00022801"/>
    </source>
</evidence>
<proteinExistence type="inferred from homology"/>
<dbReference type="Proteomes" id="UP001500665">
    <property type="component" value="Unassembled WGS sequence"/>
</dbReference>
<protein>
    <recommendedName>
        <fullName evidence="3">Carboxylic ester hydrolase</fullName>
        <ecNumber evidence="3">3.1.1.-</ecNumber>
    </recommendedName>
</protein>
<evidence type="ECO:0000313" key="6">
    <source>
        <dbReference type="Proteomes" id="UP001500665"/>
    </source>
</evidence>
<evidence type="ECO:0000256" key="3">
    <source>
        <dbReference type="RuleBase" id="RU361235"/>
    </source>
</evidence>
<reference evidence="6" key="1">
    <citation type="journal article" date="2019" name="Int. J. Syst. Evol. Microbiol.">
        <title>The Global Catalogue of Microorganisms (GCM) 10K type strain sequencing project: providing services to taxonomists for standard genome sequencing and annotation.</title>
        <authorList>
            <consortium name="The Broad Institute Genomics Platform"/>
            <consortium name="The Broad Institute Genome Sequencing Center for Infectious Disease"/>
            <person name="Wu L."/>
            <person name="Ma J."/>
        </authorList>
    </citation>
    <scope>NUCLEOTIDE SEQUENCE [LARGE SCALE GENOMIC DNA]</scope>
    <source>
        <strain evidence="6">JCM 10696</strain>
    </source>
</reference>
<evidence type="ECO:0000256" key="1">
    <source>
        <dbReference type="ARBA" id="ARBA00005964"/>
    </source>
</evidence>
<dbReference type="InterPro" id="IPR002018">
    <property type="entry name" value="CarbesteraseB"/>
</dbReference>
<gene>
    <name evidence="5" type="ORF">GCM10009550_37140</name>
</gene>
<evidence type="ECO:0000313" key="5">
    <source>
        <dbReference type="EMBL" id="GAA0954179.1"/>
    </source>
</evidence>
<dbReference type="Gene3D" id="3.40.50.1820">
    <property type="entry name" value="alpha/beta hydrolase"/>
    <property type="match status" value="1"/>
</dbReference>
<dbReference type="RefSeq" id="WP_344242101.1">
    <property type="nucleotide sequence ID" value="NZ_BAAAHH010000014.1"/>
</dbReference>
<dbReference type="InterPro" id="IPR029058">
    <property type="entry name" value="AB_hydrolase_fold"/>
</dbReference>
<organism evidence="5 6">
    <name type="scientific">Actinocorallia libanotica</name>
    <dbReference type="NCBI Taxonomy" id="46162"/>
    <lineage>
        <taxon>Bacteria</taxon>
        <taxon>Bacillati</taxon>
        <taxon>Actinomycetota</taxon>
        <taxon>Actinomycetes</taxon>
        <taxon>Streptosporangiales</taxon>
        <taxon>Thermomonosporaceae</taxon>
        <taxon>Actinocorallia</taxon>
    </lineage>
</organism>
<dbReference type="PANTHER" id="PTHR11559">
    <property type="entry name" value="CARBOXYLESTERASE"/>
    <property type="match status" value="1"/>
</dbReference>
<dbReference type="SUPFAM" id="SSF53474">
    <property type="entry name" value="alpha/beta-Hydrolases"/>
    <property type="match status" value="1"/>
</dbReference>
<feature type="domain" description="Carboxylesterase type B" evidence="4">
    <location>
        <begin position="4"/>
        <end position="295"/>
    </location>
</feature>
<dbReference type="InterPro" id="IPR019826">
    <property type="entry name" value="Carboxylesterase_B_AS"/>
</dbReference>
<evidence type="ECO:0000259" key="4">
    <source>
        <dbReference type="Pfam" id="PF00135"/>
    </source>
</evidence>
<dbReference type="EMBL" id="BAAAHH010000014">
    <property type="protein sequence ID" value="GAA0954179.1"/>
    <property type="molecule type" value="Genomic_DNA"/>
</dbReference>
<dbReference type="InterPro" id="IPR050309">
    <property type="entry name" value="Type-B_Carboxylest/Lipase"/>
</dbReference>
<dbReference type="Pfam" id="PF00135">
    <property type="entry name" value="COesterase"/>
    <property type="match status" value="2"/>
</dbReference>
<name>A0ABP4BS88_9ACTN</name>
<dbReference type="PROSITE" id="PS00122">
    <property type="entry name" value="CARBOXYLESTERASE_B_1"/>
    <property type="match status" value="1"/>
</dbReference>
<feature type="domain" description="Carboxylesterase type B" evidence="4">
    <location>
        <begin position="327"/>
        <end position="428"/>
    </location>
</feature>
<sequence length="467" mass="48988">MEVRVRTGYGELRGRLEGDVRVFKGVPYAAAPEGVLRFAAPVSPERWAGVREAVAFGAAPPQRPPAPGVPPVWRPEDGLDCLRVNVWAPGGHGLPVLVWIYGGGWAYGAPSMPQYDGAALAAHGVVVVTFGYRTGFEGFGHVPGAPDNRGLLDQLAALRWVQEEITAFGGDPGNVTVAGQSAGASSLLLLAGSGKAEGLFRRGVAQSPPRGCRTREEAEAVTAALAEAVASDARSLADMPPQDLLSISDAVLTKGAPGGPFGPILDGELVTGEPWEAAAVAGNVALVIGSTREEYRGIGGPLPGDALAGVAEHWNLPPEASETYLKETGNPSEALTALLSDALVRMPALWAAEAHAAAGGRTWLYDFAWAGPTLGAAHGIDLPFVFGLPHSRFATRFFGAEPPPVFTELSTAMAKAWTGFAATGDPGWPRFETETGTVRVWDAHPHDEAIPEEGTRALWQRPADRCR</sequence>
<dbReference type="EC" id="3.1.1.-" evidence="3"/>